<dbReference type="AlphaFoldDB" id="A0A8J7VZW7"/>
<dbReference type="GO" id="GO:0004143">
    <property type="term" value="F:ATP-dependent diacylglycerol kinase activity"/>
    <property type="evidence" value="ECO:0007669"/>
    <property type="project" value="TreeGrafter"/>
</dbReference>
<evidence type="ECO:0000256" key="5">
    <source>
        <dbReference type="ARBA" id="ARBA00022723"/>
    </source>
</evidence>
<keyword evidence="12" id="KW-1208">Phospholipid metabolism</keyword>
<dbReference type="InterPro" id="IPR005218">
    <property type="entry name" value="Diacylglycerol/lipid_kinase"/>
</dbReference>
<name>A0A8J7VZW7_9FIRM</name>
<reference evidence="14" key="1">
    <citation type="submission" date="2021-04" db="EMBL/GenBank/DDBJ databases">
        <title>Sinoanaerobacter chloroacetimidivorans sp. nov., an obligate anaerobic bacterium isolated from anaerobic sludge.</title>
        <authorList>
            <person name="Bao Y."/>
        </authorList>
    </citation>
    <scope>NUCLEOTIDE SEQUENCE</scope>
    <source>
        <strain evidence="14">BAD-6</strain>
    </source>
</reference>
<evidence type="ECO:0000259" key="13">
    <source>
        <dbReference type="PROSITE" id="PS50146"/>
    </source>
</evidence>
<sequence>MKVLLIYNPNAGNHTFKNNLDSIMEKFQAQGYLVSPFRLGQGIDLNELFQKIDPAEYKKLLIAGGDGTINQVLNAMLHNGITLPIGIYPAGTANDFAQNFNLPPMVDEITDIYTRENYSYADIGMINNRYFINVASLGCLVDVSQKTDTKLKNSFGIFSYYLKGIEEFQRLKPVRIRIESDQLIFDEEAYFMLIMNGKSAGGFKKIAPLSVYNDGLLDIYIFKKCPLIDLMALVGKALKGEHDTSPHVIYFQTSKLTVMCDENIGTDLDGEKGIGFPLNVQVLPSHLKINTKFNNEDGFSSTREFSFADVKFAAEQISNGVLSEMARPFREFRIDRNVIADMVKIVSDLPRHNALNYINKGSLNNEYFKIAEESLNDGYLYVVLSSTGSAAGELIRKVTKKEYSHASLSFDQELRTIISYNGGENIYEPGLNQEMLEFFNQKEDANIIIYKIKATREEKFQALEEVKKINSLGSSYNLLGLLVPYSHRENIMFCSQFVYSILKAVGLHYFDKKPEDVKPTDFVELDYKRNLQFHSQIFFKDYFE</sequence>
<dbReference type="SUPFAM" id="SSF54001">
    <property type="entry name" value="Cysteine proteinases"/>
    <property type="match status" value="1"/>
</dbReference>
<dbReference type="NCBIfam" id="NF009605">
    <property type="entry name" value="PRK13059.1"/>
    <property type="match status" value="1"/>
</dbReference>
<dbReference type="SMART" id="SM00046">
    <property type="entry name" value="DAGKc"/>
    <property type="match status" value="1"/>
</dbReference>
<dbReference type="Pfam" id="PF00781">
    <property type="entry name" value="DAGK_cat"/>
    <property type="match status" value="1"/>
</dbReference>
<dbReference type="Pfam" id="PF19279">
    <property type="entry name" value="YegS_C"/>
    <property type="match status" value="1"/>
</dbReference>
<protein>
    <submittedName>
        <fullName evidence="14">YegS/Rv2252/BmrU family lipid kinase</fullName>
    </submittedName>
</protein>
<dbReference type="InterPro" id="IPR045540">
    <property type="entry name" value="YegS/DAGK_C"/>
</dbReference>
<accession>A0A8J7VZW7</accession>
<evidence type="ECO:0000256" key="4">
    <source>
        <dbReference type="ARBA" id="ARBA00022679"/>
    </source>
</evidence>
<feature type="domain" description="DAGKc" evidence="13">
    <location>
        <begin position="1"/>
        <end position="130"/>
    </location>
</feature>
<dbReference type="Gene3D" id="3.90.1720.10">
    <property type="entry name" value="endopeptidase domain like (from Nostoc punctiforme)"/>
    <property type="match status" value="1"/>
</dbReference>
<dbReference type="Proteomes" id="UP000675664">
    <property type="component" value="Unassembled WGS sequence"/>
</dbReference>
<keyword evidence="9" id="KW-0460">Magnesium</keyword>
<evidence type="ECO:0000256" key="1">
    <source>
        <dbReference type="ARBA" id="ARBA00001946"/>
    </source>
</evidence>
<dbReference type="InterPro" id="IPR001206">
    <property type="entry name" value="Diacylglycerol_kinase_cat_dom"/>
</dbReference>
<dbReference type="PANTHER" id="PTHR12358">
    <property type="entry name" value="SPHINGOSINE KINASE"/>
    <property type="match status" value="1"/>
</dbReference>
<evidence type="ECO:0000256" key="12">
    <source>
        <dbReference type="ARBA" id="ARBA00023264"/>
    </source>
</evidence>
<dbReference type="GO" id="GO:0046872">
    <property type="term" value="F:metal ion binding"/>
    <property type="evidence" value="ECO:0007669"/>
    <property type="project" value="UniProtKB-KW"/>
</dbReference>
<keyword evidence="8" id="KW-0067">ATP-binding</keyword>
<dbReference type="GO" id="GO:0005886">
    <property type="term" value="C:plasma membrane"/>
    <property type="evidence" value="ECO:0007669"/>
    <property type="project" value="TreeGrafter"/>
</dbReference>
<gene>
    <name evidence="14" type="ORF">KCX82_02175</name>
</gene>
<organism evidence="14 15">
    <name type="scientific">Sinanaerobacter chloroacetimidivorans</name>
    <dbReference type="NCBI Taxonomy" id="2818044"/>
    <lineage>
        <taxon>Bacteria</taxon>
        <taxon>Bacillati</taxon>
        <taxon>Bacillota</taxon>
        <taxon>Clostridia</taxon>
        <taxon>Peptostreptococcales</taxon>
        <taxon>Anaerovoracaceae</taxon>
        <taxon>Sinanaerobacter</taxon>
    </lineage>
</organism>
<evidence type="ECO:0000256" key="2">
    <source>
        <dbReference type="ARBA" id="ARBA00005983"/>
    </source>
</evidence>
<keyword evidence="5" id="KW-0479">Metal-binding</keyword>
<dbReference type="Gene3D" id="3.40.50.10330">
    <property type="entry name" value="Probable inorganic polyphosphate/atp-NAD kinase, domain 1"/>
    <property type="match status" value="1"/>
</dbReference>
<dbReference type="GO" id="GO:0008654">
    <property type="term" value="P:phospholipid biosynthetic process"/>
    <property type="evidence" value="ECO:0007669"/>
    <property type="project" value="UniProtKB-KW"/>
</dbReference>
<dbReference type="Gene3D" id="2.60.200.40">
    <property type="match status" value="1"/>
</dbReference>
<evidence type="ECO:0000256" key="3">
    <source>
        <dbReference type="ARBA" id="ARBA00022516"/>
    </source>
</evidence>
<reference evidence="14" key="2">
    <citation type="submission" date="2021-04" db="EMBL/GenBank/DDBJ databases">
        <authorList>
            <person name="Liu J."/>
        </authorList>
    </citation>
    <scope>NUCLEOTIDE SEQUENCE</scope>
    <source>
        <strain evidence="14">BAD-6</strain>
    </source>
</reference>
<dbReference type="InterPro" id="IPR038765">
    <property type="entry name" value="Papain-like_cys_pep_sf"/>
</dbReference>
<evidence type="ECO:0000256" key="10">
    <source>
        <dbReference type="ARBA" id="ARBA00023098"/>
    </source>
</evidence>
<dbReference type="InterPro" id="IPR016064">
    <property type="entry name" value="NAD/diacylglycerol_kinase_sf"/>
</dbReference>
<evidence type="ECO:0000256" key="11">
    <source>
        <dbReference type="ARBA" id="ARBA00023209"/>
    </source>
</evidence>
<keyword evidence="10" id="KW-0443">Lipid metabolism</keyword>
<dbReference type="PROSITE" id="PS50146">
    <property type="entry name" value="DAGK"/>
    <property type="match status" value="1"/>
</dbReference>
<evidence type="ECO:0000313" key="15">
    <source>
        <dbReference type="Proteomes" id="UP000675664"/>
    </source>
</evidence>
<evidence type="ECO:0000256" key="7">
    <source>
        <dbReference type="ARBA" id="ARBA00022777"/>
    </source>
</evidence>
<keyword evidence="3" id="KW-0444">Lipid biosynthesis</keyword>
<comment type="cofactor">
    <cofactor evidence="1">
        <name>Mg(2+)</name>
        <dbReference type="ChEBI" id="CHEBI:18420"/>
    </cofactor>
</comment>
<dbReference type="SUPFAM" id="SSF111331">
    <property type="entry name" value="NAD kinase/diacylglycerol kinase-like"/>
    <property type="match status" value="1"/>
</dbReference>
<evidence type="ECO:0000256" key="9">
    <source>
        <dbReference type="ARBA" id="ARBA00022842"/>
    </source>
</evidence>
<keyword evidence="11" id="KW-0594">Phospholipid biosynthesis</keyword>
<keyword evidence="6" id="KW-0547">Nucleotide-binding</keyword>
<evidence type="ECO:0000256" key="8">
    <source>
        <dbReference type="ARBA" id="ARBA00022840"/>
    </source>
</evidence>
<dbReference type="RefSeq" id="WP_227016794.1">
    <property type="nucleotide sequence ID" value="NZ_JAGSND010000001.1"/>
</dbReference>
<comment type="similarity">
    <text evidence="2">Belongs to the diacylglycerol/lipid kinase family.</text>
</comment>
<proteinExistence type="inferred from homology"/>
<keyword evidence="7 14" id="KW-0418">Kinase</keyword>
<dbReference type="PANTHER" id="PTHR12358:SF106">
    <property type="entry name" value="LIPID KINASE YEGS"/>
    <property type="match status" value="1"/>
</dbReference>
<comment type="caution">
    <text evidence="14">The sequence shown here is derived from an EMBL/GenBank/DDBJ whole genome shotgun (WGS) entry which is preliminary data.</text>
</comment>
<evidence type="ECO:0000256" key="6">
    <source>
        <dbReference type="ARBA" id="ARBA00022741"/>
    </source>
</evidence>
<evidence type="ECO:0000313" key="14">
    <source>
        <dbReference type="EMBL" id="MBR0596673.1"/>
    </source>
</evidence>
<dbReference type="InterPro" id="IPR050187">
    <property type="entry name" value="Lipid_Phosphate_FormReg"/>
</dbReference>
<dbReference type="InterPro" id="IPR017438">
    <property type="entry name" value="ATP-NAD_kinase_N"/>
</dbReference>
<keyword evidence="15" id="KW-1185">Reference proteome</keyword>
<dbReference type="NCBIfam" id="TIGR00147">
    <property type="entry name" value="YegS/Rv2252/BmrU family lipid kinase"/>
    <property type="match status" value="1"/>
</dbReference>
<keyword evidence="4" id="KW-0808">Transferase</keyword>
<dbReference type="GO" id="GO:0005524">
    <property type="term" value="F:ATP binding"/>
    <property type="evidence" value="ECO:0007669"/>
    <property type="project" value="UniProtKB-KW"/>
</dbReference>
<dbReference type="EMBL" id="JAGSND010000001">
    <property type="protein sequence ID" value="MBR0596673.1"/>
    <property type="molecule type" value="Genomic_DNA"/>
</dbReference>